<name>A0A936N9P2_9ACTN</name>
<dbReference type="PANTHER" id="PTHR42939:SF1">
    <property type="entry name" value="ABC TRANSPORTER ATP-BINDING PROTEIN ALBC-RELATED"/>
    <property type="match status" value="1"/>
</dbReference>
<dbReference type="Proteomes" id="UP000727993">
    <property type="component" value="Unassembled WGS sequence"/>
</dbReference>
<evidence type="ECO:0000256" key="2">
    <source>
        <dbReference type="ARBA" id="ARBA00022741"/>
    </source>
</evidence>
<sequence length="217" mass="23948">MKFGKSLALDQVSLDLPDDAGLVGLFGVNGAGKTSLLRCLAGLISSFDGRIKAPDPGSITFLPDKPFLYQFLTLRECLQLFSRLYPDFDEPLASQILSRLQLDLDKKVGECSRGMSEQLHLGLSLARRSNVYLFDEPLAAVDPLTRDALKDMIQEYRTPNSLVILSTHLIDDMDGLFDWVVILGHGRLVANQSTDSVLETGVSLEVFFKETVRALAN</sequence>
<evidence type="ECO:0000313" key="6">
    <source>
        <dbReference type="Proteomes" id="UP000727993"/>
    </source>
</evidence>
<reference evidence="5 6" key="1">
    <citation type="submission" date="2020-10" db="EMBL/GenBank/DDBJ databases">
        <title>Connecting structure to function with the recovery of over 1000 high-quality activated sludge metagenome-assembled genomes encoding full-length rRNA genes using long-read sequencing.</title>
        <authorList>
            <person name="Singleton C.M."/>
            <person name="Petriglieri F."/>
            <person name="Kristensen J.M."/>
            <person name="Kirkegaard R.H."/>
            <person name="Michaelsen T.Y."/>
            <person name="Andersen M.H."/>
            <person name="Karst S.M."/>
            <person name="Dueholm M.S."/>
            <person name="Nielsen P.H."/>
            <person name="Albertsen M."/>
        </authorList>
    </citation>
    <scope>NUCLEOTIDE SEQUENCE [LARGE SCALE GENOMIC DNA]</scope>
    <source>
        <strain evidence="5">Lyne_18-Q3-R50-59_MAXAC.006</strain>
    </source>
</reference>
<keyword evidence="3 5" id="KW-0067">ATP-binding</keyword>
<evidence type="ECO:0000256" key="3">
    <source>
        <dbReference type="ARBA" id="ARBA00022840"/>
    </source>
</evidence>
<dbReference type="GO" id="GO:0016887">
    <property type="term" value="F:ATP hydrolysis activity"/>
    <property type="evidence" value="ECO:0007669"/>
    <property type="project" value="InterPro"/>
</dbReference>
<dbReference type="PROSITE" id="PS50893">
    <property type="entry name" value="ABC_TRANSPORTER_2"/>
    <property type="match status" value="1"/>
</dbReference>
<feature type="domain" description="ABC transporter" evidence="4">
    <location>
        <begin position="1"/>
        <end position="210"/>
    </location>
</feature>
<dbReference type="GO" id="GO:0005524">
    <property type="term" value="F:ATP binding"/>
    <property type="evidence" value="ECO:0007669"/>
    <property type="project" value="UniProtKB-KW"/>
</dbReference>
<dbReference type="Pfam" id="PF00005">
    <property type="entry name" value="ABC_tran"/>
    <property type="match status" value="1"/>
</dbReference>
<protein>
    <submittedName>
        <fullName evidence="5">ABC transporter ATP-binding protein</fullName>
    </submittedName>
</protein>
<dbReference type="AlphaFoldDB" id="A0A936N9P2"/>
<dbReference type="InterPro" id="IPR027417">
    <property type="entry name" value="P-loop_NTPase"/>
</dbReference>
<gene>
    <name evidence="5" type="ORF">IPN02_04945</name>
</gene>
<comment type="caution">
    <text evidence="5">The sequence shown here is derived from an EMBL/GenBank/DDBJ whole genome shotgun (WGS) entry which is preliminary data.</text>
</comment>
<dbReference type="EMBL" id="JADJZA010000001">
    <property type="protein sequence ID" value="MBK9296208.1"/>
    <property type="molecule type" value="Genomic_DNA"/>
</dbReference>
<dbReference type="SMART" id="SM00382">
    <property type="entry name" value="AAA"/>
    <property type="match status" value="1"/>
</dbReference>
<dbReference type="InterPro" id="IPR003593">
    <property type="entry name" value="AAA+_ATPase"/>
</dbReference>
<dbReference type="PANTHER" id="PTHR42939">
    <property type="entry name" value="ABC TRANSPORTER ATP-BINDING PROTEIN ALBC-RELATED"/>
    <property type="match status" value="1"/>
</dbReference>
<keyword evidence="2" id="KW-0547">Nucleotide-binding</keyword>
<keyword evidence="1" id="KW-0813">Transport</keyword>
<evidence type="ECO:0000313" key="5">
    <source>
        <dbReference type="EMBL" id="MBK9296208.1"/>
    </source>
</evidence>
<dbReference type="InterPro" id="IPR003439">
    <property type="entry name" value="ABC_transporter-like_ATP-bd"/>
</dbReference>
<evidence type="ECO:0000259" key="4">
    <source>
        <dbReference type="PROSITE" id="PS50893"/>
    </source>
</evidence>
<evidence type="ECO:0000256" key="1">
    <source>
        <dbReference type="ARBA" id="ARBA00022448"/>
    </source>
</evidence>
<dbReference type="Gene3D" id="3.40.50.300">
    <property type="entry name" value="P-loop containing nucleotide triphosphate hydrolases"/>
    <property type="match status" value="1"/>
</dbReference>
<proteinExistence type="predicted"/>
<dbReference type="SUPFAM" id="SSF52540">
    <property type="entry name" value="P-loop containing nucleoside triphosphate hydrolases"/>
    <property type="match status" value="1"/>
</dbReference>
<accession>A0A936N9P2</accession>
<organism evidence="5 6">
    <name type="scientific">Candidatus Neomicrothrix subdominans</name>
    <dbReference type="NCBI Taxonomy" id="2954438"/>
    <lineage>
        <taxon>Bacteria</taxon>
        <taxon>Bacillati</taxon>
        <taxon>Actinomycetota</taxon>
        <taxon>Acidimicrobiia</taxon>
        <taxon>Acidimicrobiales</taxon>
        <taxon>Microthrixaceae</taxon>
        <taxon>Candidatus Neomicrothrix</taxon>
    </lineage>
</organism>
<dbReference type="InterPro" id="IPR051782">
    <property type="entry name" value="ABC_Transporter_VariousFunc"/>
</dbReference>